<name>A0A8T1PJX3_CARIL</name>
<protein>
    <submittedName>
        <fullName evidence="1">Uncharacterized protein</fullName>
    </submittedName>
</protein>
<comment type="caution">
    <text evidence="1">The sequence shown here is derived from an EMBL/GenBank/DDBJ whole genome shotgun (WGS) entry which is preliminary data.</text>
</comment>
<evidence type="ECO:0000313" key="2">
    <source>
        <dbReference type="Proteomes" id="UP000811609"/>
    </source>
</evidence>
<organism evidence="1 2">
    <name type="scientific">Carya illinoinensis</name>
    <name type="common">Pecan</name>
    <dbReference type="NCBI Taxonomy" id="32201"/>
    <lineage>
        <taxon>Eukaryota</taxon>
        <taxon>Viridiplantae</taxon>
        <taxon>Streptophyta</taxon>
        <taxon>Embryophyta</taxon>
        <taxon>Tracheophyta</taxon>
        <taxon>Spermatophyta</taxon>
        <taxon>Magnoliopsida</taxon>
        <taxon>eudicotyledons</taxon>
        <taxon>Gunneridae</taxon>
        <taxon>Pentapetalae</taxon>
        <taxon>rosids</taxon>
        <taxon>fabids</taxon>
        <taxon>Fagales</taxon>
        <taxon>Juglandaceae</taxon>
        <taxon>Carya</taxon>
    </lineage>
</organism>
<sequence length="36" mass="4436">MEKQRLIEFAEALRSRLKYFDELENVRLLPIFILQI</sequence>
<dbReference type="AlphaFoldDB" id="A0A8T1PJX3"/>
<keyword evidence="2" id="KW-1185">Reference proteome</keyword>
<evidence type="ECO:0000313" key="1">
    <source>
        <dbReference type="EMBL" id="KAG6642298.1"/>
    </source>
</evidence>
<proteinExistence type="predicted"/>
<dbReference type="Proteomes" id="UP000811609">
    <property type="component" value="Chromosome 9"/>
</dbReference>
<reference evidence="1" key="1">
    <citation type="submission" date="2020-12" db="EMBL/GenBank/DDBJ databases">
        <title>WGS assembly of Carya illinoinensis cv. Pawnee.</title>
        <authorList>
            <person name="Platts A."/>
            <person name="Shu S."/>
            <person name="Wright S."/>
            <person name="Barry K."/>
            <person name="Edger P."/>
            <person name="Pires J.C."/>
            <person name="Schmutz J."/>
        </authorList>
    </citation>
    <scope>NUCLEOTIDE SEQUENCE</scope>
    <source>
        <tissue evidence="1">Leaf</tissue>
    </source>
</reference>
<gene>
    <name evidence="1" type="ORF">CIPAW_09G133000</name>
</gene>
<dbReference type="EMBL" id="CM031817">
    <property type="protein sequence ID" value="KAG6642298.1"/>
    <property type="molecule type" value="Genomic_DNA"/>
</dbReference>
<accession>A0A8T1PJX3</accession>